<feature type="domain" description="EGF-like" evidence="4">
    <location>
        <begin position="191"/>
        <end position="230"/>
    </location>
</feature>
<dbReference type="InterPro" id="IPR000152">
    <property type="entry name" value="EGF-type_Asp/Asn_hydroxyl_site"/>
</dbReference>
<evidence type="ECO:0000256" key="3">
    <source>
        <dbReference type="PROSITE-ProRule" id="PRU00076"/>
    </source>
</evidence>
<dbReference type="OrthoDB" id="5952578at2759"/>
<dbReference type="PROSITE" id="PS00010">
    <property type="entry name" value="ASX_HYDROXYL"/>
    <property type="match status" value="1"/>
</dbReference>
<dbReference type="Gene3D" id="2.10.25.10">
    <property type="entry name" value="Laminin"/>
    <property type="match status" value="1"/>
</dbReference>
<comment type="caution">
    <text evidence="3">Lacks conserved residue(s) required for the propagation of feature annotation.</text>
</comment>
<dbReference type="GO" id="GO:0005509">
    <property type="term" value="F:calcium ion binding"/>
    <property type="evidence" value="ECO:0007669"/>
    <property type="project" value="InterPro"/>
</dbReference>
<proteinExistence type="predicted"/>
<name>A0A2B4RFK9_STYPI</name>
<comment type="caution">
    <text evidence="6">The sequence shown here is derived from an EMBL/GenBank/DDBJ whole genome shotgun (WGS) entry which is preliminary data.</text>
</comment>
<keyword evidence="1 3" id="KW-0245">EGF-like domain</keyword>
<dbReference type="Pfam" id="PF00024">
    <property type="entry name" value="PAN_1"/>
    <property type="match status" value="1"/>
</dbReference>
<keyword evidence="7" id="KW-1185">Reference proteome</keyword>
<evidence type="ECO:0000259" key="4">
    <source>
        <dbReference type="PROSITE" id="PS50026"/>
    </source>
</evidence>
<evidence type="ECO:0008006" key="8">
    <source>
        <dbReference type="Google" id="ProtNLM"/>
    </source>
</evidence>
<organism evidence="6 7">
    <name type="scientific">Stylophora pistillata</name>
    <name type="common">Smooth cauliflower coral</name>
    <dbReference type="NCBI Taxonomy" id="50429"/>
    <lineage>
        <taxon>Eukaryota</taxon>
        <taxon>Metazoa</taxon>
        <taxon>Cnidaria</taxon>
        <taxon>Anthozoa</taxon>
        <taxon>Hexacorallia</taxon>
        <taxon>Scleractinia</taxon>
        <taxon>Astrocoeniina</taxon>
        <taxon>Pocilloporidae</taxon>
        <taxon>Stylophora</taxon>
    </lineage>
</organism>
<gene>
    <name evidence="6" type="ORF">AWC38_SpisGene18533</name>
</gene>
<sequence length="420" mass="47390">MADRLCVVRYSKELNLKDVVFPPKSQVFSTVPKKNELGTMKMHFLIVIALCYVHEDLAQQCKRDGHAFFGMMLQRHTFRTMKSSIAVECHQACNNDFRCHSFNYVISEELCELNNRTKEARPESFVPNSERYYVKSNKKRVPLGSIPELPAETCKEIKASEEGRASSGNYWLDSIIKGKAVLVPCDMETEDADECQASLPVCDTNAICQNTPDSYICVCKPGIADGKTCTARTVQETETSVSLRAVSYEITIEVFEEEKEGLIDSIMKCTPACDVISVRKANGQRASAALGSIPELPAKNCIEIKLSEGEQAVSGKYWYYNPWTETAKLAYCDMKTEDVDECEYDLYYCEANIYCSNTVGSYICTSDRSVLFYIEAWNRIHGKLSCTQVKCTWLIPNDVDEVTYAAIEDINFKSASKRKQ</sequence>
<dbReference type="SMART" id="SM00181">
    <property type="entry name" value="EGF"/>
    <property type="match status" value="1"/>
</dbReference>
<dbReference type="EMBL" id="LSMT01000493">
    <property type="protein sequence ID" value="PFX17154.1"/>
    <property type="molecule type" value="Genomic_DNA"/>
</dbReference>
<dbReference type="SMART" id="SM00179">
    <property type="entry name" value="EGF_CA"/>
    <property type="match status" value="2"/>
</dbReference>
<dbReference type="GO" id="GO:0005615">
    <property type="term" value="C:extracellular space"/>
    <property type="evidence" value="ECO:0007669"/>
    <property type="project" value="TreeGrafter"/>
</dbReference>
<dbReference type="PROSITE" id="PS50026">
    <property type="entry name" value="EGF_3"/>
    <property type="match status" value="1"/>
</dbReference>
<dbReference type="PANTHER" id="PTHR16146:SF46">
    <property type="entry name" value="INTELECTIN-1A-RELATED"/>
    <property type="match status" value="1"/>
</dbReference>
<dbReference type="InterPro" id="IPR000742">
    <property type="entry name" value="EGF"/>
</dbReference>
<dbReference type="CDD" id="cd00054">
    <property type="entry name" value="EGF_CA"/>
    <property type="match status" value="1"/>
</dbReference>
<evidence type="ECO:0000313" key="7">
    <source>
        <dbReference type="Proteomes" id="UP000225706"/>
    </source>
</evidence>
<dbReference type="Proteomes" id="UP000225706">
    <property type="component" value="Unassembled WGS sequence"/>
</dbReference>
<evidence type="ECO:0000259" key="5">
    <source>
        <dbReference type="PROSITE" id="PS50948"/>
    </source>
</evidence>
<accession>A0A2B4RFK9</accession>
<dbReference type="SUPFAM" id="SSF57196">
    <property type="entry name" value="EGF/Laminin"/>
    <property type="match status" value="1"/>
</dbReference>
<dbReference type="InterPro" id="IPR049883">
    <property type="entry name" value="NOTCH1_EGF-like"/>
</dbReference>
<dbReference type="InterPro" id="IPR001881">
    <property type="entry name" value="EGF-like_Ca-bd_dom"/>
</dbReference>
<dbReference type="GO" id="GO:0070492">
    <property type="term" value="F:oligosaccharide binding"/>
    <property type="evidence" value="ECO:0007669"/>
    <property type="project" value="TreeGrafter"/>
</dbReference>
<dbReference type="Pfam" id="PF07645">
    <property type="entry name" value="EGF_CA"/>
    <property type="match status" value="2"/>
</dbReference>
<dbReference type="InterPro" id="IPR018097">
    <property type="entry name" value="EGF_Ca-bd_CS"/>
</dbReference>
<evidence type="ECO:0000313" key="6">
    <source>
        <dbReference type="EMBL" id="PFX17154.1"/>
    </source>
</evidence>
<feature type="domain" description="Apple" evidence="5">
    <location>
        <begin position="61"/>
        <end position="137"/>
    </location>
</feature>
<evidence type="ECO:0000256" key="2">
    <source>
        <dbReference type="ARBA" id="ARBA00023157"/>
    </source>
</evidence>
<dbReference type="AlphaFoldDB" id="A0A2B4RFK9"/>
<evidence type="ECO:0000256" key="1">
    <source>
        <dbReference type="ARBA" id="ARBA00022536"/>
    </source>
</evidence>
<dbReference type="PANTHER" id="PTHR16146">
    <property type="entry name" value="INTELECTIN"/>
    <property type="match status" value="1"/>
</dbReference>
<dbReference type="PROSITE" id="PS50948">
    <property type="entry name" value="PAN"/>
    <property type="match status" value="1"/>
</dbReference>
<protein>
    <recommendedName>
        <fullName evidence="8">Uromodulin</fullName>
    </recommendedName>
</protein>
<keyword evidence="2" id="KW-1015">Disulfide bond</keyword>
<dbReference type="Gene3D" id="3.50.4.10">
    <property type="entry name" value="Hepatocyte Growth Factor"/>
    <property type="match status" value="1"/>
</dbReference>
<dbReference type="InterPro" id="IPR003609">
    <property type="entry name" value="Pan_app"/>
</dbReference>
<reference evidence="7" key="1">
    <citation type="journal article" date="2017" name="bioRxiv">
        <title>Comparative analysis of the genomes of Stylophora pistillata and Acropora digitifera provides evidence for extensive differences between species of corals.</title>
        <authorList>
            <person name="Voolstra C.R."/>
            <person name="Li Y."/>
            <person name="Liew Y.J."/>
            <person name="Baumgarten S."/>
            <person name="Zoccola D."/>
            <person name="Flot J.-F."/>
            <person name="Tambutte S."/>
            <person name="Allemand D."/>
            <person name="Aranda M."/>
        </authorList>
    </citation>
    <scope>NUCLEOTIDE SEQUENCE [LARGE SCALE GENOMIC DNA]</scope>
</reference>
<dbReference type="SUPFAM" id="SSF57414">
    <property type="entry name" value="Hairpin loop containing domain-like"/>
    <property type="match status" value="1"/>
</dbReference>
<dbReference type="PROSITE" id="PS01187">
    <property type="entry name" value="EGF_CA"/>
    <property type="match status" value="2"/>
</dbReference>